<name>A0A286GW80_9PROT</name>
<accession>A0A286GW80</accession>
<dbReference type="GO" id="GO:0008237">
    <property type="term" value="F:metallopeptidase activity"/>
    <property type="evidence" value="ECO:0007669"/>
    <property type="project" value="InterPro"/>
</dbReference>
<dbReference type="Pfam" id="PF00553">
    <property type="entry name" value="CBM_2"/>
    <property type="match status" value="1"/>
</dbReference>
<dbReference type="Gene3D" id="2.60.40.290">
    <property type="match status" value="1"/>
</dbReference>
<dbReference type="EMBL" id="OCNJ01000009">
    <property type="protein sequence ID" value="SOD99773.1"/>
    <property type="molecule type" value="Genomic_DNA"/>
</dbReference>
<dbReference type="GO" id="GO:0005975">
    <property type="term" value="P:carbohydrate metabolic process"/>
    <property type="evidence" value="ECO:0007669"/>
    <property type="project" value="InterPro"/>
</dbReference>
<evidence type="ECO:0000313" key="2">
    <source>
        <dbReference type="EMBL" id="SOD99773.1"/>
    </source>
</evidence>
<proteinExistence type="predicted"/>
<protein>
    <submittedName>
        <fullName evidence="2">Cellulose binding domain-containing protein</fullName>
    </submittedName>
</protein>
<evidence type="ECO:0000313" key="3">
    <source>
        <dbReference type="Proteomes" id="UP000219621"/>
    </source>
</evidence>
<gene>
    <name evidence="2" type="ORF">SAMN05421508_109170</name>
</gene>
<dbReference type="SUPFAM" id="SSF49384">
    <property type="entry name" value="Carbohydrate-binding domain"/>
    <property type="match status" value="1"/>
</dbReference>
<dbReference type="GO" id="GO:0004553">
    <property type="term" value="F:hydrolase activity, hydrolyzing O-glycosyl compounds"/>
    <property type="evidence" value="ECO:0007669"/>
    <property type="project" value="InterPro"/>
</dbReference>
<feature type="domain" description="CBM2" evidence="1">
    <location>
        <begin position="220"/>
        <end position="330"/>
    </location>
</feature>
<dbReference type="GO" id="GO:0030247">
    <property type="term" value="F:polysaccharide binding"/>
    <property type="evidence" value="ECO:0007669"/>
    <property type="project" value="UniProtKB-UniRule"/>
</dbReference>
<dbReference type="InterPro" id="IPR012291">
    <property type="entry name" value="CBM2_carb-bd_dom_sf"/>
</dbReference>
<dbReference type="AlphaFoldDB" id="A0A286GW80"/>
<dbReference type="PROSITE" id="PS51173">
    <property type="entry name" value="CBM2"/>
    <property type="match status" value="1"/>
</dbReference>
<dbReference type="SMART" id="SM00637">
    <property type="entry name" value="CBD_II"/>
    <property type="match status" value="1"/>
</dbReference>
<dbReference type="InterPro" id="IPR001919">
    <property type="entry name" value="CBD2"/>
</dbReference>
<keyword evidence="3" id="KW-1185">Reference proteome</keyword>
<dbReference type="SUPFAM" id="SSF55486">
    <property type="entry name" value="Metalloproteases ('zincins'), catalytic domain"/>
    <property type="match status" value="1"/>
</dbReference>
<dbReference type="InterPro" id="IPR024079">
    <property type="entry name" value="MetalloPept_cat_dom_sf"/>
</dbReference>
<reference evidence="2 3" key="1">
    <citation type="submission" date="2017-09" db="EMBL/GenBank/DDBJ databases">
        <authorList>
            <person name="Ehlers B."/>
            <person name="Leendertz F.H."/>
        </authorList>
    </citation>
    <scope>NUCLEOTIDE SEQUENCE [LARGE SCALE GENOMIC DNA]</scope>
    <source>
        <strain evidence="2 3">USBA 140</strain>
    </source>
</reference>
<organism evidence="2 3">
    <name type="scientific">Caenispirillum bisanense</name>
    <dbReference type="NCBI Taxonomy" id="414052"/>
    <lineage>
        <taxon>Bacteria</taxon>
        <taxon>Pseudomonadati</taxon>
        <taxon>Pseudomonadota</taxon>
        <taxon>Alphaproteobacteria</taxon>
        <taxon>Rhodospirillales</taxon>
        <taxon>Novispirillaceae</taxon>
        <taxon>Caenispirillum</taxon>
    </lineage>
</organism>
<evidence type="ECO:0000259" key="1">
    <source>
        <dbReference type="PROSITE" id="PS51173"/>
    </source>
</evidence>
<dbReference type="Proteomes" id="UP000219621">
    <property type="component" value="Unassembled WGS sequence"/>
</dbReference>
<dbReference type="RefSeq" id="WP_097280822.1">
    <property type="nucleotide sequence ID" value="NZ_OCNJ01000009.1"/>
</dbReference>
<dbReference type="Gene3D" id="3.40.390.10">
    <property type="entry name" value="Collagenase (Catalytic Domain)"/>
    <property type="match status" value="1"/>
</dbReference>
<sequence>MVTLADYRTPLSGDASVDSLVNATWLRPQPWPADDTLGYSFMGASDTQRALYDNGPSGYAAMNATQVSATRELMDYVGRVTGLKVEEVASSSAEIHFGTAGLSDTVLGVTYMPYRYWHDGKGSISAFETDAFVYLDNTDAWRFKTDAPAAGNWGYFALLHEIGHAIGLKHPFDGSPTLPASLDTMDNTVMSYTMGSEGIQTRFQDYDLKTIDHLFDRDDAVAAPQVASVTTSISSSWGTGYVLQVAVTNTSGGDLVRPKLEFDLPLDITKVWNGVATETAEGRWLLQDDTLGHVFKPGHAWRFSFKVSTTDGERPQPADFAVNGQDLDGIDGSGTAMVLADQTPLLDLSGLPADLPRAGAPVEWAEVIVDGTPDHVEQPDPAHAYAAPEDLDAAGAGLFGIPQPHQHHDDLLVA</sequence>
<dbReference type="OrthoDB" id="7291687at2"/>
<dbReference type="InterPro" id="IPR008965">
    <property type="entry name" value="CBM2/CBM3_carb-bd_dom_sf"/>
</dbReference>